<organism evidence="1 2">
    <name type="scientific">Trueperella pecoris</name>
    <dbReference type="NCBI Taxonomy" id="2733571"/>
    <lineage>
        <taxon>Bacteria</taxon>
        <taxon>Bacillati</taxon>
        <taxon>Actinomycetota</taxon>
        <taxon>Actinomycetes</taxon>
        <taxon>Actinomycetales</taxon>
        <taxon>Actinomycetaceae</taxon>
        <taxon>Trueperella</taxon>
    </lineage>
</organism>
<proteinExistence type="predicted"/>
<sequence>MISTLARPLLAAPFIAAGVDALRHPATHRAAAERVLALTQKAGVPALDTMSIDALTRATGAVFTVAGLSLARGRMPRSTALMLGAMQIPLSLGRNPFWTQKGAARRESLSALVADAGLIGGALIASTDRGGKPSLGWRASTWAKEVGETASEHLPIGDGR</sequence>
<reference evidence="1 2" key="1">
    <citation type="submission" date="2020-10" db="EMBL/GenBank/DDBJ databases">
        <title>Trueperella pecoris sp. nov. isolated from bovine and porcine specimens.</title>
        <authorList>
            <person name="Schoenecker L."/>
            <person name="Schnydrig P."/>
            <person name="Brodard I."/>
            <person name="Thomann A."/>
            <person name="Hemphill A."/>
            <person name="Rodriguez-Campos S."/>
            <person name="Perreten V."/>
            <person name="Jores J."/>
            <person name="Kittl S."/>
        </authorList>
    </citation>
    <scope>NUCLEOTIDE SEQUENCE [LARGE SCALE GENOMIC DNA]</scope>
    <source>
        <strain evidence="1 2">19OD0592</strain>
    </source>
</reference>
<evidence type="ECO:0000313" key="1">
    <source>
        <dbReference type="EMBL" id="QOR48173.1"/>
    </source>
</evidence>
<dbReference type="RefSeq" id="WP_197554385.1">
    <property type="nucleotide sequence ID" value="NZ_CP063212.1"/>
</dbReference>
<protein>
    <submittedName>
        <fullName evidence="1">DoxX family membrane protein</fullName>
    </submittedName>
</protein>
<gene>
    <name evidence="1" type="ORF">INS90_02460</name>
</gene>
<name>A0A7M1R1Y1_9ACTO</name>
<dbReference type="Proteomes" id="UP000594961">
    <property type="component" value="Chromosome"/>
</dbReference>
<accession>A0A7M1R1Y1</accession>
<dbReference type="EMBL" id="CP063212">
    <property type="protein sequence ID" value="QOR48173.1"/>
    <property type="molecule type" value="Genomic_DNA"/>
</dbReference>
<dbReference type="AlphaFoldDB" id="A0A7M1R1Y1"/>
<evidence type="ECO:0000313" key="2">
    <source>
        <dbReference type="Proteomes" id="UP000594961"/>
    </source>
</evidence>